<keyword evidence="1" id="KW-0862">Zinc</keyword>
<evidence type="ECO:0000256" key="2">
    <source>
        <dbReference type="SAM" id="MobiDB-lite"/>
    </source>
</evidence>
<evidence type="ECO:0000313" key="3">
    <source>
        <dbReference type="EMBL" id="VDN25735.1"/>
    </source>
</evidence>
<dbReference type="PANTHER" id="PTHR22599">
    <property type="entry name" value="MPS ONE BINDER KINASE ACTIVATOR-LIKE MOB"/>
    <property type="match status" value="1"/>
</dbReference>
<proteinExistence type="predicted"/>
<feature type="binding site" evidence="1">
    <location>
        <position position="159"/>
    </location>
    <ligand>
        <name>Zn(2+)</name>
        <dbReference type="ChEBI" id="CHEBI:29105"/>
    </ligand>
</feature>
<reference evidence="5" key="1">
    <citation type="submission" date="2016-06" db="UniProtKB">
        <authorList>
            <consortium name="WormBaseParasite"/>
        </authorList>
    </citation>
    <scope>IDENTIFICATION</scope>
</reference>
<feature type="compositionally biased region" description="Low complexity" evidence="2">
    <location>
        <begin position="22"/>
        <end position="32"/>
    </location>
</feature>
<dbReference type="InterPro" id="IPR005301">
    <property type="entry name" value="MOB_kinase_act_fam"/>
</dbReference>
<dbReference type="OrthoDB" id="8170117at2759"/>
<sequence>MMSILVPGANGSSPQRAGGGEQHAAATAATHGRTLSGQSSKDISEDGCCFAKMFLSNIVSFATRSRRKGVNEGCGAAQRPSPVGDKNIKSCIHASNCKRKMLSEMGVCDSFDDEMIRRLTMLPQGVDSNEWLATHTLSLFENVNALCGAISELCTPVSCPIMSYPGVTKAHWVDEKRKHHVYSAMQYIDCVLSFCEKSTKDEQLYPTKYGQRYIDFYHFA</sequence>
<dbReference type="WBParaSite" id="GPUH_0001532001-mRNA-1">
    <property type="protein sequence ID" value="GPUH_0001532001-mRNA-1"/>
    <property type="gene ID" value="GPUH_0001532001"/>
</dbReference>
<keyword evidence="4" id="KW-1185">Reference proteome</keyword>
<dbReference type="InterPro" id="IPR036703">
    <property type="entry name" value="MOB_kinase_act_sf"/>
</dbReference>
<protein>
    <submittedName>
        <fullName evidence="5">MOB kinase activator-like 2</fullName>
    </submittedName>
</protein>
<organism evidence="5">
    <name type="scientific">Gongylonema pulchrum</name>
    <dbReference type="NCBI Taxonomy" id="637853"/>
    <lineage>
        <taxon>Eukaryota</taxon>
        <taxon>Metazoa</taxon>
        <taxon>Ecdysozoa</taxon>
        <taxon>Nematoda</taxon>
        <taxon>Chromadorea</taxon>
        <taxon>Rhabditida</taxon>
        <taxon>Spirurina</taxon>
        <taxon>Spiruromorpha</taxon>
        <taxon>Spiruroidea</taxon>
        <taxon>Gongylonematidae</taxon>
        <taxon>Gongylonema</taxon>
    </lineage>
</organism>
<dbReference type="EMBL" id="UYRT01082269">
    <property type="protein sequence ID" value="VDN25735.1"/>
    <property type="molecule type" value="Genomic_DNA"/>
</dbReference>
<accession>A0A183E2V9</accession>
<evidence type="ECO:0000256" key="1">
    <source>
        <dbReference type="PIRSR" id="PIRSR605301-1"/>
    </source>
</evidence>
<reference evidence="3 4" key="2">
    <citation type="submission" date="2018-11" db="EMBL/GenBank/DDBJ databases">
        <authorList>
            <consortium name="Pathogen Informatics"/>
        </authorList>
    </citation>
    <scope>NUCLEOTIDE SEQUENCE [LARGE SCALE GENOMIC DNA]</scope>
</reference>
<dbReference type="Proteomes" id="UP000271098">
    <property type="component" value="Unassembled WGS sequence"/>
</dbReference>
<name>A0A183E2V9_9BILA</name>
<evidence type="ECO:0000313" key="4">
    <source>
        <dbReference type="Proteomes" id="UP000271098"/>
    </source>
</evidence>
<dbReference type="Gene3D" id="1.20.140.30">
    <property type="entry name" value="MOB kinase activator"/>
    <property type="match status" value="1"/>
</dbReference>
<evidence type="ECO:0000313" key="5">
    <source>
        <dbReference type="WBParaSite" id="GPUH_0001532001-mRNA-1"/>
    </source>
</evidence>
<dbReference type="SUPFAM" id="SSF101152">
    <property type="entry name" value="Mob1/phocein"/>
    <property type="match status" value="1"/>
</dbReference>
<dbReference type="SMART" id="SM01388">
    <property type="entry name" value="Mob1_phocein"/>
    <property type="match status" value="1"/>
</dbReference>
<feature type="region of interest" description="Disordered" evidence="2">
    <location>
        <begin position="1"/>
        <end position="40"/>
    </location>
</feature>
<dbReference type="Pfam" id="PF03637">
    <property type="entry name" value="Mob1_phocein"/>
    <property type="match status" value="1"/>
</dbReference>
<keyword evidence="1" id="KW-0479">Metal-binding</keyword>
<dbReference type="AlphaFoldDB" id="A0A183E2V9"/>
<feature type="binding site" evidence="1">
    <location>
        <position position="154"/>
    </location>
    <ligand>
        <name>Zn(2+)</name>
        <dbReference type="ChEBI" id="CHEBI:29105"/>
    </ligand>
</feature>
<gene>
    <name evidence="3" type="ORF">GPUH_LOCUS15300</name>
</gene>